<comment type="catalytic activity">
    <reaction evidence="7">
        <text>diphosphate + H2O = 2 phosphate + H(+)</text>
        <dbReference type="Rhea" id="RHEA:24576"/>
        <dbReference type="ChEBI" id="CHEBI:15377"/>
        <dbReference type="ChEBI" id="CHEBI:15378"/>
        <dbReference type="ChEBI" id="CHEBI:33019"/>
        <dbReference type="ChEBI" id="CHEBI:43474"/>
        <dbReference type="EC" id="3.6.1.1"/>
    </reaction>
</comment>
<evidence type="ECO:0000256" key="8">
    <source>
        <dbReference type="PROSITE-ProRule" id="PRU00703"/>
    </source>
</evidence>
<dbReference type="Gene3D" id="3.10.310.20">
    <property type="entry name" value="DHHA2 domain"/>
    <property type="match status" value="1"/>
</dbReference>
<dbReference type="Pfam" id="PF02833">
    <property type="entry name" value="DHHA2"/>
    <property type="match status" value="1"/>
</dbReference>
<organism evidence="10 11">
    <name type="scientific">Desulfuribacillus alkaliarsenatis</name>
    <dbReference type="NCBI Taxonomy" id="766136"/>
    <lineage>
        <taxon>Bacteria</taxon>
        <taxon>Bacillati</taxon>
        <taxon>Bacillota</taxon>
        <taxon>Desulfuribacillia</taxon>
        <taxon>Desulfuribacillales</taxon>
        <taxon>Desulfuribacillaceae</taxon>
        <taxon>Desulfuribacillus</taxon>
    </lineage>
</organism>
<dbReference type="AlphaFoldDB" id="A0A1E5G213"/>
<name>A0A1E5G213_9FIRM</name>
<comment type="cofactor">
    <cofactor evidence="1">
        <name>Mn(2+)</name>
        <dbReference type="ChEBI" id="CHEBI:29035"/>
    </cofactor>
</comment>
<dbReference type="FunFam" id="3.90.1640.10:FF:000001">
    <property type="entry name" value="Probable manganese-dependent inorganic pyrophosphatase"/>
    <property type="match status" value="1"/>
</dbReference>
<dbReference type="STRING" id="766136.BHF68_05360"/>
<sequence>MSEKVYVLGHKNPDTDSFCAAVSYARLKNRLGDEKVVAGRLGDASAETSWVFDYWKQELPEFVADVKLRAKDIMNKEMLVVAKRDSLKSVGEKIHNTESNHAFVCCTEGKAQGIVTLGDLGAFCLEKVTKSQAGEDVNANEILEQPVSDLMSTQMVAIDAEAEMDKIKSVVLNNRFRSFPVVNKDNQLIGSISRQEVITAKPKQVILVDHNEKSQAVSGIDEADVIEVVDHHRIGDVQTMGPIFFLVEPVGCSCTVVAKLYKMNGLEPEPEQAGLMLSAIISDTVLFRSPTCTDEDVKVAEELAAICGVDLQAYGMELLGSSSPLTSNTATEVLNTDLKEFSLGGKSLMIGQVMMTDNQKFRERKQELLEEMQKTLNNNELDFVGLMCTNILEEATYFLALGDTEIAEKAFGKPVQDDEVHLPGVLSRKKQIVPPITKALT</sequence>
<evidence type="ECO:0000256" key="4">
    <source>
        <dbReference type="ARBA" id="ARBA00022801"/>
    </source>
</evidence>
<keyword evidence="4" id="KW-0378">Hydrolase</keyword>
<dbReference type="SUPFAM" id="SSF54631">
    <property type="entry name" value="CBS-domain pair"/>
    <property type="match status" value="1"/>
</dbReference>
<evidence type="ECO:0000313" key="10">
    <source>
        <dbReference type="EMBL" id="OEF97028.1"/>
    </source>
</evidence>
<proteinExistence type="predicted"/>
<dbReference type="GO" id="GO:0005737">
    <property type="term" value="C:cytoplasm"/>
    <property type="evidence" value="ECO:0007669"/>
    <property type="project" value="InterPro"/>
</dbReference>
<keyword evidence="3" id="KW-0479">Metal-binding</keyword>
<dbReference type="Pfam" id="PF00571">
    <property type="entry name" value="CBS"/>
    <property type="match status" value="2"/>
</dbReference>
<dbReference type="EMBL" id="MIJE01000022">
    <property type="protein sequence ID" value="OEF97028.1"/>
    <property type="molecule type" value="Genomic_DNA"/>
</dbReference>
<reference evidence="10 11" key="1">
    <citation type="submission" date="2016-09" db="EMBL/GenBank/DDBJ databases">
        <title>Draft genome sequence for the type strain of Desulfuribacillus alkaliarsenatis AHT28, an obligately anaerobic, sulfidogenic bacterium isolated from Russian soda lake sediments.</title>
        <authorList>
            <person name="Abin C.A."/>
            <person name="Hollibaugh J.T."/>
        </authorList>
    </citation>
    <scope>NUCLEOTIDE SEQUENCE [LARGE SCALE GENOMIC DNA]</scope>
    <source>
        <strain evidence="10 11">AHT28</strain>
    </source>
</reference>
<gene>
    <name evidence="10" type="ORF">BHF68_05360</name>
</gene>
<accession>A0A1E5G213</accession>
<dbReference type="InterPro" id="IPR046342">
    <property type="entry name" value="CBS_dom_sf"/>
</dbReference>
<dbReference type="Proteomes" id="UP000094296">
    <property type="component" value="Unassembled WGS sequence"/>
</dbReference>
<dbReference type="SMART" id="SM00116">
    <property type="entry name" value="CBS"/>
    <property type="match status" value="2"/>
</dbReference>
<evidence type="ECO:0000259" key="9">
    <source>
        <dbReference type="PROSITE" id="PS51371"/>
    </source>
</evidence>
<evidence type="ECO:0000256" key="7">
    <source>
        <dbReference type="ARBA" id="ARBA00047820"/>
    </source>
</evidence>
<dbReference type="EC" id="3.6.1.1" evidence="2"/>
<protein>
    <recommendedName>
        <fullName evidence="2">inorganic diphosphatase</fullName>
        <ecNumber evidence="2">3.6.1.1</ecNumber>
    </recommendedName>
    <alternativeName>
        <fullName evidence="6">Pyrophosphate phospho-hydrolase</fullName>
    </alternativeName>
</protein>
<dbReference type="CDD" id="cd02205">
    <property type="entry name" value="CBS_pair_SF"/>
    <property type="match status" value="1"/>
</dbReference>
<dbReference type="InterPro" id="IPR001667">
    <property type="entry name" value="DDH_dom"/>
</dbReference>
<dbReference type="InterPro" id="IPR038222">
    <property type="entry name" value="DHHA2_dom_sf"/>
</dbReference>
<dbReference type="OrthoDB" id="9766150at2"/>
<dbReference type="Gene3D" id="3.90.1640.10">
    <property type="entry name" value="inorganic pyrophosphatase (n-terminal core)"/>
    <property type="match status" value="2"/>
</dbReference>
<dbReference type="RefSeq" id="WP_069643074.1">
    <property type="nucleotide sequence ID" value="NZ_MIJE01000022.1"/>
</dbReference>
<dbReference type="PROSITE" id="PS51371">
    <property type="entry name" value="CBS"/>
    <property type="match status" value="1"/>
</dbReference>
<evidence type="ECO:0000256" key="6">
    <source>
        <dbReference type="ARBA" id="ARBA00032535"/>
    </source>
</evidence>
<dbReference type="GO" id="GO:0004427">
    <property type="term" value="F:inorganic diphosphate phosphatase activity"/>
    <property type="evidence" value="ECO:0007669"/>
    <property type="project" value="UniProtKB-EC"/>
</dbReference>
<dbReference type="Pfam" id="PF01368">
    <property type="entry name" value="DHH"/>
    <property type="match status" value="1"/>
</dbReference>
<dbReference type="PANTHER" id="PTHR12112:SF22">
    <property type="entry name" value="MANGANESE-DEPENDENT INORGANIC PYROPHOSPHATASE-RELATED"/>
    <property type="match status" value="1"/>
</dbReference>
<dbReference type="InterPro" id="IPR038763">
    <property type="entry name" value="DHH_sf"/>
</dbReference>
<dbReference type="NCBIfam" id="NF003877">
    <property type="entry name" value="PRK05427.1"/>
    <property type="match status" value="1"/>
</dbReference>
<comment type="caution">
    <text evidence="10">The sequence shown here is derived from an EMBL/GenBank/DDBJ whole genome shotgun (WGS) entry which is preliminary data.</text>
</comment>
<dbReference type="SUPFAM" id="SSF64182">
    <property type="entry name" value="DHH phosphoesterases"/>
    <property type="match status" value="1"/>
</dbReference>
<keyword evidence="8" id="KW-0129">CBS domain</keyword>
<evidence type="ECO:0000256" key="3">
    <source>
        <dbReference type="ARBA" id="ARBA00022723"/>
    </source>
</evidence>
<evidence type="ECO:0000256" key="5">
    <source>
        <dbReference type="ARBA" id="ARBA00023211"/>
    </source>
</evidence>
<keyword evidence="11" id="KW-1185">Reference proteome</keyword>
<dbReference type="InterPro" id="IPR000644">
    <property type="entry name" value="CBS_dom"/>
</dbReference>
<dbReference type="PANTHER" id="PTHR12112">
    <property type="entry name" value="BNIP - RELATED"/>
    <property type="match status" value="1"/>
</dbReference>
<evidence type="ECO:0000256" key="2">
    <source>
        <dbReference type="ARBA" id="ARBA00012146"/>
    </source>
</evidence>
<dbReference type="InterPro" id="IPR004097">
    <property type="entry name" value="DHHA2"/>
</dbReference>
<dbReference type="SMART" id="SM01131">
    <property type="entry name" value="DHHA2"/>
    <property type="match status" value="1"/>
</dbReference>
<dbReference type="NCBIfam" id="NF011443">
    <property type="entry name" value="PRK14869.1-5"/>
    <property type="match status" value="1"/>
</dbReference>
<feature type="domain" description="CBS" evidence="9">
    <location>
        <begin position="151"/>
        <end position="208"/>
    </location>
</feature>
<evidence type="ECO:0000313" key="11">
    <source>
        <dbReference type="Proteomes" id="UP000094296"/>
    </source>
</evidence>
<evidence type="ECO:0000256" key="1">
    <source>
        <dbReference type="ARBA" id="ARBA00001936"/>
    </source>
</evidence>
<dbReference type="GO" id="GO:0046872">
    <property type="term" value="F:metal ion binding"/>
    <property type="evidence" value="ECO:0007669"/>
    <property type="project" value="UniProtKB-KW"/>
</dbReference>
<keyword evidence="5" id="KW-0464">Manganese</keyword>